<name>A0AAD7X619_9APHY</name>
<dbReference type="Gene3D" id="3.40.50.2000">
    <property type="entry name" value="Glycogen Phosphorylase B"/>
    <property type="match status" value="4"/>
</dbReference>
<protein>
    <recommendedName>
        <fullName evidence="5">UDP-Glycosyltransferase/glycogen phosphorylase</fullName>
    </recommendedName>
</protein>
<comment type="caution">
    <text evidence="3">The sequence shown here is derived from an EMBL/GenBank/DDBJ whole genome shotgun (WGS) entry which is preliminary data.</text>
</comment>
<evidence type="ECO:0000313" key="3">
    <source>
        <dbReference type="EMBL" id="KAJ8462063.1"/>
    </source>
</evidence>
<comment type="similarity">
    <text evidence="1">Belongs to the UDP-glycosyltransferase family.</text>
</comment>
<keyword evidence="4" id="KW-1185">Reference proteome</keyword>
<dbReference type="Proteomes" id="UP001215151">
    <property type="component" value="Unassembled WGS sequence"/>
</dbReference>
<gene>
    <name evidence="3" type="ORF">ONZ51_g11145</name>
</gene>
<dbReference type="CDD" id="cd03784">
    <property type="entry name" value="GT1_Gtf-like"/>
    <property type="match status" value="2"/>
</dbReference>
<dbReference type="SUPFAM" id="SSF53756">
    <property type="entry name" value="UDP-Glycosyltransferase/glycogen phosphorylase"/>
    <property type="match status" value="2"/>
</dbReference>
<evidence type="ECO:0000256" key="1">
    <source>
        <dbReference type="ARBA" id="ARBA00009995"/>
    </source>
</evidence>
<proteinExistence type="inferred from homology"/>
<reference evidence="3" key="1">
    <citation type="submission" date="2022-11" db="EMBL/GenBank/DDBJ databases">
        <title>Genome Sequence of Cubamyces cubensis.</title>
        <authorList>
            <person name="Buettner E."/>
        </authorList>
    </citation>
    <scope>NUCLEOTIDE SEQUENCE</scope>
    <source>
        <strain evidence="3">MPL-01</strain>
    </source>
</reference>
<dbReference type="Pfam" id="PF00201">
    <property type="entry name" value="UDPGT"/>
    <property type="match status" value="2"/>
</dbReference>
<accession>A0AAD7X619</accession>
<dbReference type="PANTHER" id="PTHR48047">
    <property type="entry name" value="GLYCOSYLTRANSFERASE"/>
    <property type="match status" value="1"/>
</dbReference>
<keyword evidence="2" id="KW-0808">Transferase</keyword>
<dbReference type="AlphaFoldDB" id="A0AAD7X619"/>
<dbReference type="PANTHER" id="PTHR48047:SF215">
    <property type="entry name" value="GLYCOSYLTRANSFERASE"/>
    <property type="match status" value="1"/>
</dbReference>
<evidence type="ECO:0000313" key="4">
    <source>
        <dbReference type="Proteomes" id="UP001215151"/>
    </source>
</evidence>
<sequence length="1096" mass="120781">MTIAAPRKHIFMCPVHMWGHARALGILAARLVKMRPITVTFCIGSKNYDKIKAEIASDFITDEDGLLTCIRLLRMEQGDSRDPLDPTVYSSSVLRMWDQLHSGKPVECETAAGTPYTLDLQAEPLSAVIVDILATAISDVLFKQRREGELPHNLRIYGWSPISMSYLLTGLCEDVTPQIEETVAREDITFNEAAFDVFCKPKGRVIRCTALPPMYDYELEPQGFFLIIPNGPEICGNIIAKLGRFFAQVDGLLTFDAAAYNPKATKALREWFGETGRKVYFAGPLIPSAPRPISRGLQGGVEGDVMAFLDKQLAERGEKSVIYISFGSMFWPMDPAKLLAALEVLMEKNIPFLMTRPSPFAHIPDEFMDKVKVYSGAHVASWVPQLAVLEHPATGWCFTHGGHNTVLECIDAGIPMIVWPIAVDQEPNAAHLTDNLDIAYELLEVRHGAGLGPIYRTGRKLVGTVDAVRDELEDVLARAFGADGKAKRERLLEVRAKLREAWVEGQDKDESEDMKGVARTATQAFLSDVGGIRAIGYNAIMEVAIFRSSVCAPVPFGYICSIPVIADSRQLGAASVASSLPTSIVLALASLYTTVHAAAHKHIFMCPVHMWGHARALGILAARLVKMRPTTVTFCIGSKNYNKIKAEIASDFATDHDEPLTRIRLLRMEQGQDPLDPTVYSDSVLKTWEKLHLENPIECETAAGTPYTLSLQAEPLSAVIIDNLAITIADVLFAQRRDGQLPVNLRIYGWSPIATSYLLTTYREDLIPRIEEMVVREGVTFNEAAFKIPTGPDMCGNIFVRLTRFFAQVDGLLTFDAAAYNPEATKAVREWFGETGRKVYYAGPLIPNAPRPISRASQGSSEGDEGAEVMAFLDKQLTERGEKSAIYISFGSMFWPMDPSKLLAALGVLMEKNIPFLMTRPSPFAHIPDEFMDKVKAYSGAHVANWVPQLQVLAHPATGWCFTHGGHNTVLECIDAGIPMIIWPIAADQEPNAAHLTDNLDIAYELLEVRNGAGLGPIFRTGRKLVGTVEAVRDELKDVLARAFGADGEAKRQRLLDVHSKLREAWSKSEGKSDGVSGVAWEEVESFLDDVYAYGA</sequence>
<dbReference type="InterPro" id="IPR002213">
    <property type="entry name" value="UDP_glucos_trans"/>
</dbReference>
<dbReference type="GO" id="GO:0035251">
    <property type="term" value="F:UDP-glucosyltransferase activity"/>
    <property type="evidence" value="ECO:0007669"/>
    <property type="project" value="TreeGrafter"/>
</dbReference>
<dbReference type="EMBL" id="JAPEVG010000499">
    <property type="protein sequence ID" value="KAJ8462063.1"/>
    <property type="molecule type" value="Genomic_DNA"/>
</dbReference>
<evidence type="ECO:0008006" key="5">
    <source>
        <dbReference type="Google" id="ProtNLM"/>
    </source>
</evidence>
<organism evidence="3 4">
    <name type="scientific">Trametes cubensis</name>
    <dbReference type="NCBI Taxonomy" id="1111947"/>
    <lineage>
        <taxon>Eukaryota</taxon>
        <taxon>Fungi</taxon>
        <taxon>Dikarya</taxon>
        <taxon>Basidiomycota</taxon>
        <taxon>Agaricomycotina</taxon>
        <taxon>Agaricomycetes</taxon>
        <taxon>Polyporales</taxon>
        <taxon>Polyporaceae</taxon>
        <taxon>Trametes</taxon>
    </lineage>
</organism>
<evidence type="ECO:0000256" key="2">
    <source>
        <dbReference type="ARBA" id="ARBA00022679"/>
    </source>
</evidence>